<dbReference type="InterPro" id="IPR025192">
    <property type="entry name" value="Succ_DH/fum_Rdtase_N"/>
</dbReference>
<dbReference type="PROSITE" id="PS51379">
    <property type="entry name" value="4FE4S_FER_2"/>
    <property type="match status" value="1"/>
</dbReference>
<dbReference type="InterPro" id="IPR009051">
    <property type="entry name" value="Helical_ferredxn"/>
</dbReference>
<dbReference type="Gene3D" id="3.10.20.30">
    <property type="match status" value="1"/>
</dbReference>
<dbReference type="GO" id="GO:0009055">
    <property type="term" value="F:electron transfer activity"/>
    <property type="evidence" value="ECO:0007669"/>
    <property type="project" value="InterPro"/>
</dbReference>
<keyword evidence="12" id="KW-0560">Oxidoreductase</keyword>
<dbReference type="PANTHER" id="PTHR11921:SF29">
    <property type="entry name" value="SUCCINATE DEHYDROGENASE [UBIQUINONE] IRON-SULFUR SUBUNIT, MITOCHONDRIAL"/>
    <property type="match status" value="1"/>
</dbReference>
<dbReference type="InterPro" id="IPR036010">
    <property type="entry name" value="2Fe-2S_ferredoxin-like_sf"/>
</dbReference>
<comment type="cofactor">
    <cofactor evidence="17">
        <name>[2Fe-2S] cluster</name>
        <dbReference type="ChEBI" id="CHEBI:190135"/>
    </cofactor>
    <text evidence="17">Binds 1 [2Fe-2S] cluster.</text>
</comment>
<dbReference type="GO" id="GO:0051537">
    <property type="term" value="F:2 iron, 2 sulfur cluster binding"/>
    <property type="evidence" value="ECO:0007669"/>
    <property type="project" value="UniProtKB-KW"/>
</dbReference>
<dbReference type="GO" id="GO:0008177">
    <property type="term" value="F:succinate dehydrogenase (quinone) activity"/>
    <property type="evidence" value="ECO:0007669"/>
    <property type="project" value="UniProtKB-EC"/>
</dbReference>
<evidence type="ECO:0000256" key="6">
    <source>
        <dbReference type="ARBA" id="ARBA00022448"/>
    </source>
</evidence>
<dbReference type="InterPro" id="IPR017900">
    <property type="entry name" value="4Fe4S_Fe_S_CS"/>
</dbReference>
<dbReference type="UniPathway" id="UPA00223">
    <property type="reaction ID" value="UER01006"/>
</dbReference>
<keyword evidence="13 17" id="KW-0408">Iron</keyword>
<comment type="function">
    <text evidence="1 17">Iron-sulfur protein (IP) subunit of succinate dehydrogenase (SDH) that is involved in complex II of the mitochondrial electron transport chain and is responsible for transferring electrons from succinate to ubiquinone (coenzyme Q).</text>
</comment>
<dbReference type="PROSITE" id="PS00197">
    <property type="entry name" value="2FE2S_FER_1"/>
    <property type="match status" value="1"/>
</dbReference>
<dbReference type="InterPro" id="IPR004489">
    <property type="entry name" value="Succ_DH/fum_Rdtase_Fe-S"/>
</dbReference>
<dbReference type="FunFam" id="1.10.1060.10:FF:000001">
    <property type="entry name" value="Succinate dehydrogenase iron-sulfur subunit SdhB"/>
    <property type="match status" value="1"/>
</dbReference>
<protein>
    <recommendedName>
        <fullName evidence="17">Succinate dehydrogenase [ubiquinone] iron-sulfur subunit, mitochondrial</fullName>
        <ecNumber evidence="17">1.3.5.1</ecNumber>
    </recommendedName>
</protein>
<dbReference type="PANTHER" id="PTHR11921">
    <property type="entry name" value="SUCCINATE DEHYDROGENASE IRON-SULFUR PROTEIN"/>
    <property type="match status" value="1"/>
</dbReference>
<evidence type="ECO:0000256" key="11">
    <source>
        <dbReference type="ARBA" id="ARBA00022982"/>
    </source>
</evidence>
<dbReference type="InterPro" id="IPR050573">
    <property type="entry name" value="SDH/FRD_Iron-Sulfur"/>
</dbReference>
<sequence>MAAARVLLRRGSAVARGLLPANGPPATAAASSAALFLQSQLHSSQTDSAAAAAKPKRTKTFSIYRWNPDHPEKPQLQHYEIDLGECGPMVLDALIKIKNEIDPSLTFRRSCREGICGSCAMNINGDNGLACLTKIPSSSAATTITPLPHMYVIKDLVVDTTNFYSQYKSVEPWLKRKDPPPIPGKEVPQSKKDRAKLDGMYECILCACCSTSCPSYWWNPEAYLGPAALLHAHRYNWLIHLFAMLCRWIQDSRDQYTKERLDAVNDEFKLYRCHTIMNCAHACPKGLNPAKQIESIKKLQLRCLVASDDNKVRSDHKATRLHEERIIDLIATHPVPLCTPVSTLTHLSSDNCVGVDANGGGHHDVYGRDGGYLVVDPFGGS</sequence>
<name>A0A427BAB8_ENSVE</name>
<keyword evidence="17" id="KW-0496">Mitochondrion</keyword>
<proteinExistence type="inferred from homology"/>
<evidence type="ECO:0000256" key="12">
    <source>
        <dbReference type="ARBA" id="ARBA00023002"/>
    </source>
</evidence>
<dbReference type="GO" id="GO:0051538">
    <property type="term" value="F:3 iron, 4 sulfur cluster binding"/>
    <property type="evidence" value="ECO:0007669"/>
    <property type="project" value="UniProtKB-KW"/>
</dbReference>
<dbReference type="GO" id="GO:0006099">
    <property type="term" value="P:tricarboxylic acid cycle"/>
    <property type="evidence" value="ECO:0007669"/>
    <property type="project" value="UniProtKB-UniPathway"/>
</dbReference>
<dbReference type="GO" id="GO:0022904">
    <property type="term" value="P:respiratory electron transport chain"/>
    <property type="evidence" value="ECO:0007669"/>
    <property type="project" value="TreeGrafter"/>
</dbReference>
<evidence type="ECO:0000256" key="16">
    <source>
        <dbReference type="ARBA" id="ARBA00049220"/>
    </source>
</evidence>
<evidence type="ECO:0000256" key="15">
    <source>
        <dbReference type="ARBA" id="ARBA00023291"/>
    </source>
</evidence>
<keyword evidence="15 17" id="KW-0003">3Fe-4S</keyword>
<dbReference type="GO" id="GO:0045273">
    <property type="term" value="C:respiratory chain complex II (succinate dehydrogenase)"/>
    <property type="evidence" value="ECO:0007669"/>
    <property type="project" value="UniProtKB-ARBA"/>
</dbReference>
<evidence type="ECO:0000256" key="17">
    <source>
        <dbReference type="RuleBase" id="RU361237"/>
    </source>
</evidence>
<dbReference type="AlphaFoldDB" id="A0A427BAB8"/>
<feature type="domain" description="2Fe-2S ferredoxin-type" evidence="18">
    <location>
        <begin position="59"/>
        <end position="150"/>
    </location>
</feature>
<evidence type="ECO:0000313" key="21">
    <source>
        <dbReference type="Proteomes" id="UP000287651"/>
    </source>
</evidence>
<dbReference type="PROSITE" id="PS00198">
    <property type="entry name" value="4FE4S_FER_1"/>
    <property type="match status" value="1"/>
</dbReference>
<comment type="subcellular location">
    <subcellularLocation>
        <location evidence="2 17">Mitochondrion inner membrane</location>
        <topology evidence="2 17">Peripheral membrane protein</topology>
        <orientation evidence="2 17">Matrix side</orientation>
    </subcellularLocation>
</comment>
<evidence type="ECO:0000256" key="5">
    <source>
        <dbReference type="ARBA" id="ARBA00011313"/>
    </source>
</evidence>
<evidence type="ECO:0000256" key="13">
    <source>
        <dbReference type="ARBA" id="ARBA00023004"/>
    </source>
</evidence>
<evidence type="ECO:0000256" key="4">
    <source>
        <dbReference type="ARBA" id="ARBA00009433"/>
    </source>
</evidence>
<comment type="cofactor">
    <cofactor evidence="17">
        <name>[4Fe-4S] cluster</name>
        <dbReference type="ChEBI" id="CHEBI:49883"/>
    </cofactor>
    <text evidence="17">Binds 1 [4Fe-4S] cluster.</text>
</comment>
<keyword evidence="10 17" id="KW-0479">Metal-binding</keyword>
<keyword evidence="8" id="KW-0816">Tricarboxylic acid cycle</keyword>
<keyword evidence="14 17" id="KW-0411">Iron-sulfur</keyword>
<evidence type="ECO:0000256" key="14">
    <source>
        <dbReference type="ARBA" id="ARBA00023014"/>
    </source>
</evidence>
<dbReference type="SUPFAM" id="SSF46548">
    <property type="entry name" value="alpha-helical ferredoxin"/>
    <property type="match status" value="1"/>
</dbReference>
<comment type="pathway">
    <text evidence="3 17">Carbohydrate metabolism; tricarboxylic acid cycle; fumarate from succinate (eukaryal route): step 1/1.</text>
</comment>
<evidence type="ECO:0000256" key="3">
    <source>
        <dbReference type="ARBA" id="ARBA00004788"/>
    </source>
</evidence>
<organism evidence="20 21">
    <name type="scientific">Ensete ventricosum</name>
    <name type="common">Abyssinian banana</name>
    <name type="synonym">Musa ensete</name>
    <dbReference type="NCBI Taxonomy" id="4639"/>
    <lineage>
        <taxon>Eukaryota</taxon>
        <taxon>Viridiplantae</taxon>
        <taxon>Streptophyta</taxon>
        <taxon>Embryophyta</taxon>
        <taxon>Tracheophyta</taxon>
        <taxon>Spermatophyta</taxon>
        <taxon>Magnoliopsida</taxon>
        <taxon>Liliopsida</taxon>
        <taxon>Zingiberales</taxon>
        <taxon>Musaceae</taxon>
        <taxon>Ensete</taxon>
    </lineage>
</organism>
<evidence type="ECO:0000256" key="9">
    <source>
        <dbReference type="ARBA" id="ARBA00022714"/>
    </source>
</evidence>
<dbReference type="GO" id="GO:0051539">
    <property type="term" value="F:4 iron, 4 sulfur cluster binding"/>
    <property type="evidence" value="ECO:0007669"/>
    <property type="project" value="UniProtKB-KW"/>
</dbReference>
<keyword evidence="9 17" id="KW-0001">2Fe-2S</keyword>
<dbReference type="NCBIfam" id="TIGR00384">
    <property type="entry name" value="dhsB"/>
    <property type="match status" value="1"/>
</dbReference>
<keyword evidence="6" id="KW-0813">Transport</keyword>
<accession>A0A427BAB8</accession>
<dbReference type="EMBL" id="AMZH03000110">
    <property type="protein sequence ID" value="RRT85470.1"/>
    <property type="molecule type" value="Genomic_DNA"/>
</dbReference>
<evidence type="ECO:0000256" key="2">
    <source>
        <dbReference type="ARBA" id="ARBA00004443"/>
    </source>
</evidence>
<dbReference type="GO" id="GO:0046872">
    <property type="term" value="F:metal ion binding"/>
    <property type="evidence" value="ECO:0007669"/>
    <property type="project" value="UniProtKB-KW"/>
</dbReference>
<keyword evidence="17" id="KW-0999">Mitochondrion inner membrane</keyword>
<dbReference type="Gene3D" id="1.10.1060.10">
    <property type="entry name" value="Alpha-helical ferredoxin"/>
    <property type="match status" value="1"/>
</dbReference>
<keyword evidence="11" id="KW-0249">Electron transport</keyword>
<dbReference type="InterPro" id="IPR006058">
    <property type="entry name" value="2Fe2S_fd_BS"/>
</dbReference>
<comment type="cofactor">
    <cofactor evidence="17">
        <name>[3Fe-4S] cluster</name>
        <dbReference type="ChEBI" id="CHEBI:21137"/>
    </cofactor>
    <text evidence="17">Binds 1 [3Fe-4S] cluster.</text>
</comment>
<dbReference type="InterPro" id="IPR001041">
    <property type="entry name" value="2Fe-2S_ferredoxin-type"/>
</dbReference>
<feature type="domain" description="4Fe-4S ferredoxin-type" evidence="19">
    <location>
        <begin position="193"/>
        <end position="223"/>
    </location>
</feature>
<evidence type="ECO:0000256" key="8">
    <source>
        <dbReference type="ARBA" id="ARBA00022532"/>
    </source>
</evidence>
<keyword evidence="17" id="KW-0472">Membrane</keyword>
<evidence type="ECO:0000256" key="1">
    <source>
        <dbReference type="ARBA" id="ARBA00002787"/>
    </source>
</evidence>
<comment type="catalytic activity">
    <reaction evidence="16">
        <text>a quinone + succinate = fumarate + a quinol</text>
        <dbReference type="Rhea" id="RHEA:40523"/>
        <dbReference type="ChEBI" id="CHEBI:24646"/>
        <dbReference type="ChEBI" id="CHEBI:29806"/>
        <dbReference type="ChEBI" id="CHEBI:30031"/>
        <dbReference type="ChEBI" id="CHEBI:132124"/>
        <dbReference type="EC" id="1.3.5.1"/>
    </reaction>
</comment>
<evidence type="ECO:0000259" key="18">
    <source>
        <dbReference type="PROSITE" id="PS51085"/>
    </source>
</evidence>
<evidence type="ECO:0000256" key="7">
    <source>
        <dbReference type="ARBA" id="ARBA00022485"/>
    </source>
</evidence>
<dbReference type="InterPro" id="IPR017896">
    <property type="entry name" value="4Fe4S_Fe-S-bd"/>
</dbReference>
<dbReference type="Pfam" id="PF13085">
    <property type="entry name" value="Fer2_3"/>
    <property type="match status" value="1"/>
</dbReference>
<dbReference type="SUPFAM" id="SSF54292">
    <property type="entry name" value="2Fe-2S ferredoxin-like"/>
    <property type="match status" value="1"/>
</dbReference>
<evidence type="ECO:0000259" key="19">
    <source>
        <dbReference type="PROSITE" id="PS51379"/>
    </source>
</evidence>
<evidence type="ECO:0000313" key="20">
    <source>
        <dbReference type="EMBL" id="RRT85470.1"/>
    </source>
</evidence>
<evidence type="ECO:0000256" key="10">
    <source>
        <dbReference type="ARBA" id="ARBA00022723"/>
    </source>
</evidence>
<comment type="caution">
    <text evidence="20">The sequence shown here is derived from an EMBL/GenBank/DDBJ whole genome shotgun (WGS) entry which is preliminary data.</text>
</comment>
<dbReference type="InterPro" id="IPR012675">
    <property type="entry name" value="Beta-grasp_dom_sf"/>
</dbReference>
<gene>
    <name evidence="20" type="ORF">B296_00005222</name>
</gene>
<dbReference type="Pfam" id="PF13534">
    <property type="entry name" value="Fer4_17"/>
    <property type="match status" value="1"/>
</dbReference>
<keyword evidence="7 17" id="KW-0004">4Fe-4S</keyword>
<dbReference type="EC" id="1.3.5.1" evidence="17"/>
<comment type="subunit">
    <text evidence="5">Component of complex II composed of eight subunits in plants: four classical SDH subunits SDH1, SDH2, SDH3 and SDH4 (a flavoprotein (FP), an iron-sulfur protein (IP), and a cytochrome b composed of a large and a small subunit.), as well as four subunits unknown in mitochondria from bacteria and heterotrophic eukaryotes.</text>
</comment>
<reference evidence="20 21" key="1">
    <citation type="journal article" date="2014" name="Agronomy (Basel)">
        <title>A Draft Genome Sequence for Ensete ventricosum, the Drought-Tolerant Tree Against Hunger.</title>
        <authorList>
            <person name="Harrison J."/>
            <person name="Moore K.A."/>
            <person name="Paszkiewicz K."/>
            <person name="Jones T."/>
            <person name="Grant M."/>
            <person name="Ambacheew D."/>
            <person name="Muzemil S."/>
            <person name="Studholme D.J."/>
        </authorList>
    </citation>
    <scope>NUCLEOTIDE SEQUENCE [LARGE SCALE GENOMIC DNA]</scope>
</reference>
<comment type="similarity">
    <text evidence="4 17">Belongs to the succinate dehydrogenase/fumarate reductase iron-sulfur protein family.</text>
</comment>
<dbReference type="NCBIfam" id="NF004616">
    <property type="entry name" value="PRK05950.1"/>
    <property type="match status" value="1"/>
</dbReference>
<dbReference type="PROSITE" id="PS51085">
    <property type="entry name" value="2FE2S_FER_2"/>
    <property type="match status" value="1"/>
</dbReference>
<dbReference type="Proteomes" id="UP000287651">
    <property type="component" value="Unassembled WGS sequence"/>
</dbReference>
<dbReference type="GO" id="GO:0005743">
    <property type="term" value="C:mitochondrial inner membrane"/>
    <property type="evidence" value="ECO:0007669"/>
    <property type="project" value="UniProtKB-SubCell"/>
</dbReference>
<dbReference type="FunFam" id="3.10.20.30:FF:000007">
    <property type="entry name" value="Succinate dehydrogenase [ubiquinone] iron-sulfur subunit, mitochondrial"/>
    <property type="match status" value="1"/>
</dbReference>